<reference evidence="2" key="1">
    <citation type="submission" date="2020-06" db="EMBL/GenBank/DDBJ databases">
        <title>Novel chitinolytic bacterium.</title>
        <authorList>
            <person name="Ungkulpasvich U."/>
            <person name="Kosugi A."/>
            <person name="Uke A."/>
        </authorList>
    </citation>
    <scope>NUCLEOTIDE SEQUENCE</scope>
    <source>
        <strain evidence="2">UUS1-1</strain>
    </source>
</reference>
<dbReference type="Pfam" id="PF09546">
    <property type="entry name" value="Spore_III_AE"/>
    <property type="match status" value="1"/>
</dbReference>
<feature type="transmembrane region" description="Helical" evidence="1">
    <location>
        <begin position="358"/>
        <end position="383"/>
    </location>
</feature>
<keyword evidence="3" id="KW-1185">Reference proteome</keyword>
<keyword evidence="1" id="KW-0812">Transmembrane</keyword>
<proteinExistence type="predicted"/>
<dbReference type="NCBIfam" id="TIGR02829">
    <property type="entry name" value="spore_III_AE"/>
    <property type="match status" value="1"/>
</dbReference>
<dbReference type="EMBL" id="JAAKDE010000009">
    <property type="protein sequence ID" value="MBA2132907.1"/>
    <property type="molecule type" value="Genomic_DNA"/>
</dbReference>
<accession>A0A8J6I270</accession>
<feature type="transmembrane region" description="Helical" evidence="1">
    <location>
        <begin position="200"/>
        <end position="221"/>
    </location>
</feature>
<name>A0A8J6I270_9FIRM</name>
<evidence type="ECO:0000313" key="2">
    <source>
        <dbReference type="EMBL" id="MBA2132907.1"/>
    </source>
</evidence>
<feature type="transmembrane region" description="Helical" evidence="1">
    <location>
        <begin position="165"/>
        <end position="188"/>
    </location>
</feature>
<dbReference type="RefSeq" id="WP_181339362.1">
    <property type="nucleotide sequence ID" value="NZ_JAAKDE010000009.1"/>
</dbReference>
<feature type="transmembrane region" description="Helical" evidence="1">
    <location>
        <begin position="131"/>
        <end position="159"/>
    </location>
</feature>
<evidence type="ECO:0000313" key="3">
    <source>
        <dbReference type="Proteomes" id="UP000657177"/>
    </source>
</evidence>
<evidence type="ECO:0000256" key="1">
    <source>
        <dbReference type="SAM" id="Phobius"/>
    </source>
</evidence>
<keyword evidence="1" id="KW-0472">Membrane</keyword>
<dbReference type="InterPro" id="IPR014194">
    <property type="entry name" value="Spore_III_AE"/>
</dbReference>
<protein>
    <submittedName>
        <fullName evidence="2">Stage III sporulation protein AE</fullName>
    </submittedName>
</protein>
<gene>
    <name evidence="2" type="primary">spoIIIAE</name>
    <name evidence="2" type="ORF">G5B42_05040</name>
</gene>
<keyword evidence="1" id="KW-1133">Transmembrane helix</keyword>
<feature type="transmembrane region" description="Helical" evidence="1">
    <location>
        <begin position="281"/>
        <end position="303"/>
    </location>
</feature>
<feature type="transmembrane region" description="Helical" evidence="1">
    <location>
        <begin position="309"/>
        <end position="337"/>
    </location>
</feature>
<feature type="transmembrane region" description="Helical" evidence="1">
    <location>
        <begin position="241"/>
        <end position="269"/>
    </location>
</feature>
<dbReference type="Proteomes" id="UP000657177">
    <property type="component" value="Unassembled WGS sequence"/>
</dbReference>
<organism evidence="2 3">
    <name type="scientific">Capillibacterium thermochitinicola</name>
    <dbReference type="NCBI Taxonomy" id="2699427"/>
    <lineage>
        <taxon>Bacteria</taxon>
        <taxon>Bacillati</taxon>
        <taxon>Bacillota</taxon>
        <taxon>Capillibacterium</taxon>
    </lineage>
</organism>
<comment type="caution">
    <text evidence="2">The sequence shown here is derived from an EMBL/GenBank/DDBJ whole genome shotgun (WGS) entry which is preliminary data.</text>
</comment>
<dbReference type="AlphaFoldDB" id="A0A8J6I270"/>
<feature type="transmembrane region" description="Helical" evidence="1">
    <location>
        <begin position="102"/>
        <end position="119"/>
    </location>
</feature>
<sequence length="391" mass="41250">MRRKSGGRRWWAGWFAALLLVAIPVQGQEIDPLGPILDQEIAALDLEAISSFLAQLDGETRALLPQWDLRGWVRGGMKLDLAELLKKLTTFLGREVVVNLHLLGRLILLAVIGGVLVHFQQAWAGESLGNLVANIIYLVLMGLAIQSFTATMQLAYGALERVNSFVLAILPTIFTLLAAAGGITLTTVCHPVVWGGTGIVLSLVRNLVLPLILLAGTVGLVSRLVEGFSVTKLAGVARQGAVLLLTFLVTIFLGVISLQGVTVAAADGLGLTAAKFLTGNLVPIVGGVVSDSLELAAGCSLLIKNALGAFAALGVVLLCAYPALKILVVAFIYRLAAAFVQPLGQDRLAESLQEIGQTVMVIFATVTVVGLMFFFCLTILIGLGNLTAVVR</sequence>